<evidence type="ECO:0000313" key="3">
    <source>
        <dbReference type="Proteomes" id="UP000199114"/>
    </source>
</evidence>
<keyword evidence="1" id="KW-0472">Membrane</keyword>
<protein>
    <submittedName>
        <fullName evidence="2">Uncharacterized protein</fullName>
    </submittedName>
</protein>
<organism evidence="2 3">
    <name type="scientific">Natrinema salaciae</name>
    <dbReference type="NCBI Taxonomy" id="1186196"/>
    <lineage>
        <taxon>Archaea</taxon>
        <taxon>Methanobacteriati</taxon>
        <taxon>Methanobacteriota</taxon>
        <taxon>Stenosarchaea group</taxon>
        <taxon>Halobacteria</taxon>
        <taxon>Halobacteriales</taxon>
        <taxon>Natrialbaceae</taxon>
        <taxon>Natrinema</taxon>
    </lineage>
</organism>
<reference evidence="3" key="1">
    <citation type="submission" date="2016-10" db="EMBL/GenBank/DDBJ databases">
        <authorList>
            <person name="Varghese N."/>
            <person name="Submissions S."/>
        </authorList>
    </citation>
    <scope>NUCLEOTIDE SEQUENCE [LARGE SCALE GENOMIC DNA]</scope>
    <source>
        <strain evidence="3">DSM 25055</strain>
    </source>
</reference>
<feature type="transmembrane region" description="Helical" evidence="1">
    <location>
        <begin position="81"/>
        <end position="99"/>
    </location>
</feature>
<gene>
    <name evidence="2" type="ORF">SAMN04489841_4002</name>
</gene>
<feature type="transmembrane region" description="Helical" evidence="1">
    <location>
        <begin position="6"/>
        <end position="25"/>
    </location>
</feature>
<name>A0A1H9PW50_9EURY</name>
<keyword evidence="3" id="KW-1185">Reference proteome</keyword>
<dbReference type="RefSeq" id="WP_139210967.1">
    <property type="nucleotide sequence ID" value="NZ_FOFD01000006.1"/>
</dbReference>
<dbReference type="STRING" id="1186196.SAMN04489841_4002"/>
<evidence type="ECO:0000313" key="2">
    <source>
        <dbReference type="EMBL" id="SER52434.1"/>
    </source>
</evidence>
<proteinExistence type="predicted"/>
<dbReference type="EMBL" id="FOFD01000006">
    <property type="protein sequence ID" value="SER52434.1"/>
    <property type="molecule type" value="Genomic_DNA"/>
</dbReference>
<evidence type="ECO:0000256" key="1">
    <source>
        <dbReference type="SAM" id="Phobius"/>
    </source>
</evidence>
<feature type="transmembrane region" description="Helical" evidence="1">
    <location>
        <begin position="50"/>
        <end position="69"/>
    </location>
</feature>
<feature type="transmembrane region" description="Helical" evidence="1">
    <location>
        <begin position="119"/>
        <end position="136"/>
    </location>
</feature>
<keyword evidence="1" id="KW-1133">Transmembrane helix</keyword>
<keyword evidence="1" id="KW-0812">Transmembrane</keyword>
<dbReference type="Proteomes" id="UP000199114">
    <property type="component" value="Unassembled WGS sequence"/>
</dbReference>
<sequence>MVSTTQLGVLIALLLAAELLIRVIVNPRRYFSKILDKEEQEHIREFSHNYQSRALAVAGLGLALGSIILSSDFTNGQENNASINTVIFLIGVSIGLLIISNQTSTLTRTRQIFFALQKLTLDYGFLTLIVAIILFFETRAPSVGPILLISLVIIAGIRSVELGYTLYIDLKMWKRNSETRVGYLRKLV</sequence>
<feature type="transmembrane region" description="Helical" evidence="1">
    <location>
        <begin position="142"/>
        <end position="167"/>
    </location>
</feature>
<dbReference type="AlphaFoldDB" id="A0A1H9PW50"/>
<accession>A0A1H9PW50</accession>